<gene>
    <name evidence="2" type="ORF">ACFQ16_19805</name>
</gene>
<organism evidence="2 3">
    <name type="scientific">Saccharopolyspora rosea</name>
    <dbReference type="NCBI Taxonomy" id="524884"/>
    <lineage>
        <taxon>Bacteria</taxon>
        <taxon>Bacillati</taxon>
        <taxon>Actinomycetota</taxon>
        <taxon>Actinomycetes</taxon>
        <taxon>Pseudonocardiales</taxon>
        <taxon>Pseudonocardiaceae</taxon>
        <taxon>Saccharopolyspora</taxon>
    </lineage>
</organism>
<evidence type="ECO:0000313" key="3">
    <source>
        <dbReference type="Proteomes" id="UP001597018"/>
    </source>
</evidence>
<protein>
    <submittedName>
        <fullName evidence="2">Uncharacterized protein</fullName>
    </submittedName>
</protein>
<feature type="chain" id="PRO_5045339410" evidence="1">
    <location>
        <begin position="24"/>
        <end position="178"/>
    </location>
</feature>
<dbReference type="EMBL" id="JBHTIW010000017">
    <property type="protein sequence ID" value="MFD0921996.1"/>
    <property type="molecule type" value="Genomic_DNA"/>
</dbReference>
<proteinExistence type="predicted"/>
<dbReference type="RefSeq" id="WP_345601055.1">
    <property type="nucleotide sequence ID" value="NZ_BAABLT010000026.1"/>
</dbReference>
<feature type="signal peptide" evidence="1">
    <location>
        <begin position="1"/>
        <end position="23"/>
    </location>
</feature>
<reference evidence="3" key="1">
    <citation type="journal article" date="2019" name="Int. J. Syst. Evol. Microbiol.">
        <title>The Global Catalogue of Microorganisms (GCM) 10K type strain sequencing project: providing services to taxonomists for standard genome sequencing and annotation.</title>
        <authorList>
            <consortium name="The Broad Institute Genomics Platform"/>
            <consortium name="The Broad Institute Genome Sequencing Center for Infectious Disease"/>
            <person name="Wu L."/>
            <person name="Ma J."/>
        </authorList>
    </citation>
    <scope>NUCLEOTIDE SEQUENCE [LARGE SCALE GENOMIC DNA]</scope>
    <source>
        <strain evidence="3">CCUG 56401</strain>
    </source>
</reference>
<evidence type="ECO:0000256" key="1">
    <source>
        <dbReference type="SAM" id="SignalP"/>
    </source>
</evidence>
<keyword evidence="3" id="KW-1185">Reference proteome</keyword>
<keyword evidence="1" id="KW-0732">Signal</keyword>
<accession>A0ABW3FTX2</accession>
<dbReference type="PROSITE" id="PS51257">
    <property type="entry name" value="PROKAR_LIPOPROTEIN"/>
    <property type="match status" value="1"/>
</dbReference>
<dbReference type="Proteomes" id="UP001597018">
    <property type="component" value="Unassembled WGS sequence"/>
</dbReference>
<sequence>MRRIVAGLLLVAGLLAGCAGGPAGEDAADTVRRLGRVPVPSAEPGPPAPVAASLGKPQLIAMGAPVRVSLPGGEAVVTTTGPDAPGGQRPGGPARGAIEITAAPGSGEVRLDAADFDVRDDSGADVPLVPDGPADVVATAGRPGALRLVGTFHDGQARIAWRQGGHVVAMWVFSVEND</sequence>
<comment type="caution">
    <text evidence="2">The sequence shown here is derived from an EMBL/GenBank/DDBJ whole genome shotgun (WGS) entry which is preliminary data.</text>
</comment>
<name>A0ABW3FTX2_9PSEU</name>
<evidence type="ECO:0000313" key="2">
    <source>
        <dbReference type="EMBL" id="MFD0921996.1"/>
    </source>
</evidence>